<dbReference type="KEGG" id="rgl:CS053_05765"/>
<keyword evidence="5 6" id="KW-0449">Lipoprotein</keyword>
<dbReference type="Proteomes" id="UP000321807">
    <property type="component" value="Chromosome"/>
</dbReference>
<evidence type="ECO:0000313" key="8">
    <source>
        <dbReference type="Proteomes" id="UP000321807"/>
    </source>
</evidence>
<dbReference type="HAMAP" id="MF_01186">
    <property type="entry name" value="LPS_assembly_LptE"/>
    <property type="match status" value="1"/>
</dbReference>
<evidence type="ECO:0000256" key="6">
    <source>
        <dbReference type="HAMAP-Rule" id="MF_01186"/>
    </source>
</evidence>
<evidence type="ECO:0000256" key="2">
    <source>
        <dbReference type="ARBA" id="ARBA00023136"/>
    </source>
</evidence>
<dbReference type="AlphaFoldDB" id="A0A5B9DVX7"/>
<accession>A0A5B9DVX7</accession>
<keyword evidence="1 6" id="KW-0732">Signal</keyword>
<dbReference type="InterPro" id="IPR007485">
    <property type="entry name" value="LPS_assembly_LptE"/>
</dbReference>
<dbReference type="GO" id="GO:0009279">
    <property type="term" value="C:cell outer membrane"/>
    <property type="evidence" value="ECO:0007669"/>
    <property type="project" value="UniProtKB-SubCell"/>
</dbReference>
<keyword evidence="3 6" id="KW-0564">Palmitate</keyword>
<evidence type="ECO:0000256" key="5">
    <source>
        <dbReference type="ARBA" id="ARBA00023288"/>
    </source>
</evidence>
<evidence type="ECO:0000256" key="1">
    <source>
        <dbReference type="ARBA" id="ARBA00022729"/>
    </source>
</evidence>
<dbReference type="EMBL" id="CP042807">
    <property type="protein sequence ID" value="QEE24063.1"/>
    <property type="molecule type" value="Genomic_DNA"/>
</dbReference>
<proteinExistence type="inferred from homology"/>
<keyword evidence="4 6" id="KW-0998">Cell outer membrane</keyword>
<evidence type="ECO:0000256" key="3">
    <source>
        <dbReference type="ARBA" id="ARBA00023139"/>
    </source>
</evidence>
<dbReference type="PANTHER" id="PTHR38098:SF1">
    <property type="entry name" value="LPS-ASSEMBLY LIPOPROTEIN LPTE"/>
    <property type="match status" value="1"/>
</dbReference>
<dbReference type="GO" id="GO:0001530">
    <property type="term" value="F:lipopolysaccharide binding"/>
    <property type="evidence" value="ECO:0007669"/>
    <property type="project" value="TreeGrafter"/>
</dbReference>
<dbReference type="GO" id="GO:0015920">
    <property type="term" value="P:lipopolysaccharide transport"/>
    <property type="evidence" value="ECO:0007669"/>
    <property type="project" value="TreeGrafter"/>
</dbReference>
<reference evidence="7 8" key="1">
    <citation type="submission" date="2019-08" db="EMBL/GenBank/DDBJ databases">
        <title>Complete genome sequence of Rhodanobacter glycinis strain T01E-68 isolated from tomato root.</title>
        <authorList>
            <person name="Weon H.-Y."/>
            <person name="Lee S.A."/>
        </authorList>
    </citation>
    <scope>NUCLEOTIDE SEQUENCE [LARGE SCALE GENOMIC DNA]</scope>
    <source>
        <strain evidence="7 8">T01E-68</strain>
    </source>
</reference>
<protein>
    <recommendedName>
        <fullName evidence="6">LPS-assembly lipoprotein LptE</fullName>
    </recommendedName>
</protein>
<name>A0A5B9DVX7_9GAMM</name>
<organism evidence="7 8">
    <name type="scientific">Rhodanobacter glycinis</name>
    <dbReference type="NCBI Taxonomy" id="582702"/>
    <lineage>
        <taxon>Bacteria</taxon>
        <taxon>Pseudomonadati</taxon>
        <taxon>Pseudomonadota</taxon>
        <taxon>Gammaproteobacteria</taxon>
        <taxon>Lysobacterales</taxon>
        <taxon>Rhodanobacteraceae</taxon>
        <taxon>Rhodanobacter</taxon>
    </lineage>
</organism>
<comment type="similarity">
    <text evidence="6">Belongs to the LptE lipoprotein family.</text>
</comment>
<dbReference type="Gene3D" id="3.30.160.150">
    <property type="entry name" value="Lipoprotein like domain"/>
    <property type="match status" value="1"/>
</dbReference>
<gene>
    <name evidence="6" type="primary">lptE</name>
    <name evidence="7" type="ORF">CS053_05765</name>
</gene>
<keyword evidence="2 6" id="KW-0472">Membrane</keyword>
<sequence>MKAMSRSLQVSLLLLCGLALSACGFHLRRSAALPPSMQRVHLTVSGGGELQRNLARTLTASGVTVEDESGPGIAELDVTTAHFSTDSLSINGSARVTEYAVRYHVEFNVKDGKGDLLIPGQHIDMSREYSYNAGDTVGSTAEVEELQRSLNDDMVQAILFRLQAAAKHPQPVMGAAAAPAPASSTH</sequence>
<dbReference type="PROSITE" id="PS51257">
    <property type="entry name" value="PROKAR_LIPOPROTEIN"/>
    <property type="match status" value="1"/>
</dbReference>
<comment type="subcellular location">
    <subcellularLocation>
        <location evidence="6">Cell outer membrane</location>
        <topology evidence="6">Lipid-anchor</topology>
    </subcellularLocation>
</comment>
<dbReference type="GO" id="GO:0043165">
    <property type="term" value="P:Gram-negative-bacterium-type cell outer membrane assembly"/>
    <property type="evidence" value="ECO:0007669"/>
    <property type="project" value="UniProtKB-UniRule"/>
</dbReference>
<comment type="function">
    <text evidence="6">Together with LptD, is involved in the assembly of lipopolysaccharide (LPS) at the surface of the outer membrane. Required for the proper assembly of LptD. Binds LPS and may serve as the LPS recognition site at the outer membrane.</text>
</comment>
<dbReference type="PANTHER" id="PTHR38098">
    <property type="entry name" value="LPS-ASSEMBLY LIPOPROTEIN LPTE"/>
    <property type="match status" value="1"/>
</dbReference>
<comment type="subunit">
    <text evidence="6">Component of the lipopolysaccharide transport and assembly complex. Interacts with LptD.</text>
</comment>
<dbReference type="Pfam" id="PF04390">
    <property type="entry name" value="LptE"/>
    <property type="match status" value="1"/>
</dbReference>
<dbReference type="GO" id="GO:1990351">
    <property type="term" value="C:transporter complex"/>
    <property type="evidence" value="ECO:0007669"/>
    <property type="project" value="TreeGrafter"/>
</dbReference>
<evidence type="ECO:0000256" key="4">
    <source>
        <dbReference type="ARBA" id="ARBA00023237"/>
    </source>
</evidence>
<evidence type="ECO:0000313" key="7">
    <source>
        <dbReference type="EMBL" id="QEE24063.1"/>
    </source>
</evidence>